<evidence type="ECO:0000313" key="7">
    <source>
        <dbReference type="EMBL" id="EMD40233.1"/>
    </source>
</evidence>
<dbReference type="GO" id="GO:0005634">
    <property type="term" value="C:nucleus"/>
    <property type="evidence" value="ECO:0007669"/>
    <property type="project" value="TreeGrafter"/>
</dbReference>
<keyword evidence="4" id="KW-0862">Zinc</keyword>
<organism evidence="7 8">
    <name type="scientific">Ceriporiopsis subvermispora (strain B)</name>
    <name type="common">White-rot fungus</name>
    <name type="synonym">Gelatoporia subvermispora</name>
    <dbReference type="NCBI Taxonomy" id="914234"/>
    <lineage>
        <taxon>Eukaryota</taxon>
        <taxon>Fungi</taxon>
        <taxon>Dikarya</taxon>
        <taxon>Basidiomycota</taxon>
        <taxon>Agaricomycotina</taxon>
        <taxon>Agaricomycetes</taxon>
        <taxon>Polyporales</taxon>
        <taxon>Gelatoporiaceae</taxon>
        <taxon>Gelatoporia</taxon>
    </lineage>
</organism>
<dbReference type="Pfam" id="PF10357">
    <property type="entry name" value="WH_KIN17"/>
    <property type="match status" value="1"/>
</dbReference>
<feature type="domain" description="DNA/RNA-binding protein Kin17 WH-like" evidence="6">
    <location>
        <begin position="52"/>
        <end position="178"/>
    </location>
</feature>
<dbReference type="InterPro" id="IPR036236">
    <property type="entry name" value="Znf_C2H2_sf"/>
</dbReference>
<dbReference type="SMART" id="SM01253">
    <property type="entry name" value="Kin17_mid"/>
    <property type="match status" value="1"/>
</dbReference>
<keyword evidence="3" id="KW-0863">Zinc-finger</keyword>
<dbReference type="STRING" id="914234.M2QT63"/>
<gene>
    <name evidence="7" type="ORF">CERSUDRAFT_112426</name>
</gene>
<dbReference type="InterPro" id="IPR019447">
    <property type="entry name" value="DNA/RNA-bd_Kin17_WH-like_dom"/>
</dbReference>
<protein>
    <recommendedName>
        <fullName evidence="6">DNA/RNA-binding protein Kin17 WH-like domain-containing protein</fullName>
    </recommendedName>
</protein>
<comment type="similarity">
    <text evidence="1">Belongs to the KIN17 family.</text>
</comment>
<dbReference type="SUPFAM" id="SSF57667">
    <property type="entry name" value="beta-beta-alpha zinc fingers"/>
    <property type="match status" value="1"/>
</dbReference>
<dbReference type="GO" id="GO:0008270">
    <property type="term" value="F:zinc ion binding"/>
    <property type="evidence" value="ECO:0007669"/>
    <property type="project" value="UniProtKB-KW"/>
</dbReference>
<dbReference type="Gene3D" id="1.10.10.2030">
    <property type="entry name" value="DNA/RNA-binding protein Kin17, conserved domain"/>
    <property type="match status" value="1"/>
</dbReference>
<dbReference type="HOGENOM" id="CLU_030065_0_0_1"/>
<reference evidence="7 8" key="1">
    <citation type="journal article" date="2012" name="Proc. Natl. Acad. Sci. U.S.A.">
        <title>Comparative genomics of Ceriporiopsis subvermispora and Phanerochaete chrysosporium provide insight into selective ligninolysis.</title>
        <authorList>
            <person name="Fernandez-Fueyo E."/>
            <person name="Ruiz-Duenas F.J."/>
            <person name="Ferreira P."/>
            <person name="Floudas D."/>
            <person name="Hibbett D.S."/>
            <person name="Canessa P."/>
            <person name="Larrondo L.F."/>
            <person name="James T.Y."/>
            <person name="Seelenfreund D."/>
            <person name="Lobos S."/>
            <person name="Polanco R."/>
            <person name="Tello M."/>
            <person name="Honda Y."/>
            <person name="Watanabe T."/>
            <person name="Watanabe T."/>
            <person name="Ryu J.S."/>
            <person name="Kubicek C.P."/>
            <person name="Schmoll M."/>
            <person name="Gaskell J."/>
            <person name="Hammel K.E."/>
            <person name="St John F.J."/>
            <person name="Vanden Wymelenberg A."/>
            <person name="Sabat G."/>
            <person name="Splinter BonDurant S."/>
            <person name="Syed K."/>
            <person name="Yadav J.S."/>
            <person name="Doddapaneni H."/>
            <person name="Subramanian V."/>
            <person name="Lavin J.L."/>
            <person name="Oguiza J.A."/>
            <person name="Perez G."/>
            <person name="Pisabarro A.G."/>
            <person name="Ramirez L."/>
            <person name="Santoyo F."/>
            <person name="Master E."/>
            <person name="Coutinho P.M."/>
            <person name="Henrissat B."/>
            <person name="Lombard V."/>
            <person name="Magnuson J.K."/>
            <person name="Kuees U."/>
            <person name="Hori C."/>
            <person name="Igarashi K."/>
            <person name="Samejima M."/>
            <person name="Held B.W."/>
            <person name="Barry K.W."/>
            <person name="LaButti K.M."/>
            <person name="Lapidus A."/>
            <person name="Lindquist E.A."/>
            <person name="Lucas S.M."/>
            <person name="Riley R."/>
            <person name="Salamov A.A."/>
            <person name="Hoffmeister D."/>
            <person name="Schwenk D."/>
            <person name="Hadar Y."/>
            <person name="Yarden O."/>
            <person name="de Vries R.P."/>
            <person name="Wiebenga A."/>
            <person name="Stenlid J."/>
            <person name="Eastwood D."/>
            <person name="Grigoriev I.V."/>
            <person name="Berka R.M."/>
            <person name="Blanchette R.A."/>
            <person name="Kersten P."/>
            <person name="Martinez A.T."/>
            <person name="Vicuna R."/>
            <person name="Cullen D."/>
        </authorList>
    </citation>
    <scope>NUCLEOTIDE SEQUENCE [LARGE SCALE GENOMIC DNA]</scope>
    <source>
        <strain evidence="7 8">B</strain>
    </source>
</reference>
<feature type="region of interest" description="Disordered" evidence="5">
    <location>
        <begin position="179"/>
        <end position="203"/>
    </location>
</feature>
<evidence type="ECO:0000259" key="6">
    <source>
        <dbReference type="SMART" id="SM01253"/>
    </source>
</evidence>
<dbReference type="Pfam" id="PF25095">
    <property type="entry name" value="C2H2-zf_KIN17"/>
    <property type="match status" value="1"/>
</dbReference>
<keyword evidence="8" id="KW-1185">Reference proteome</keyword>
<evidence type="ECO:0000256" key="4">
    <source>
        <dbReference type="ARBA" id="ARBA00022833"/>
    </source>
</evidence>
<sequence length="309" mass="34945">MPRAEVGTPKYLANKMKSKGLQRLRWYCQVCEKQCRDENGFKCHAQSEAHLRQMLTVGENAGRHIADFSSQFQHEFVQLLSRRFGTKRVKANTVYQEFIQDKHHLHMNSTRWVTLTEFIKHLGRTGVARVDETEKGWFIAWIDNSPKALAKQEASLKKERATTSDEQRERMLIAEQIERARNEVGSSSESPPPVEERVLKRDETTEKVVLSLAPKAPTASATPVSLSMGLKLNPLRPNANPLKAGANPLKRPNVFKQASTGTKSSSPPTEDKVAGQKRAAPMSAAEKLIFEDQERKRRKMERETSTLVA</sequence>
<proteinExistence type="inferred from homology"/>
<dbReference type="GO" id="GO:0006974">
    <property type="term" value="P:DNA damage response"/>
    <property type="evidence" value="ECO:0007669"/>
    <property type="project" value="TreeGrafter"/>
</dbReference>
<dbReference type="FunFam" id="1.10.10.2030:FF:000001">
    <property type="entry name" value="DNA/RNA-binding protein KIN17, putative"/>
    <property type="match status" value="1"/>
</dbReference>
<dbReference type="PANTHER" id="PTHR12805">
    <property type="entry name" value="KIN17 KIN, ANTIGENIC DETERMINANT OF RECA PROTEIN HOMOLOG"/>
    <property type="match status" value="1"/>
</dbReference>
<dbReference type="Proteomes" id="UP000016930">
    <property type="component" value="Unassembled WGS sequence"/>
</dbReference>
<feature type="region of interest" description="Disordered" evidence="5">
    <location>
        <begin position="257"/>
        <end position="309"/>
    </location>
</feature>
<feature type="compositionally biased region" description="Basic and acidic residues" evidence="5">
    <location>
        <begin position="288"/>
        <end position="309"/>
    </location>
</feature>
<keyword evidence="2" id="KW-0479">Metal-binding</keyword>
<dbReference type="OrthoDB" id="10266249at2759"/>
<evidence type="ECO:0000256" key="3">
    <source>
        <dbReference type="ARBA" id="ARBA00022771"/>
    </source>
</evidence>
<accession>M2QT63</accession>
<evidence type="ECO:0000313" key="8">
    <source>
        <dbReference type="Proteomes" id="UP000016930"/>
    </source>
</evidence>
<evidence type="ECO:0000256" key="1">
    <source>
        <dbReference type="ARBA" id="ARBA00008517"/>
    </source>
</evidence>
<dbReference type="InterPro" id="IPR056767">
    <property type="entry name" value="C2H2-Znf_KIN17"/>
</dbReference>
<dbReference type="GO" id="GO:0006260">
    <property type="term" value="P:DNA replication"/>
    <property type="evidence" value="ECO:0007669"/>
    <property type="project" value="TreeGrafter"/>
</dbReference>
<dbReference type="InterPro" id="IPR037321">
    <property type="entry name" value="KIN17-like"/>
</dbReference>
<evidence type="ECO:0000256" key="2">
    <source>
        <dbReference type="ARBA" id="ARBA00022723"/>
    </source>
</evidence>
<name>M2QT63_CERS8</name>
<dbReference type="AlphaFoldDB" id="M2QT63"/>
<dbReference type="EMBL" id="KB445793">
    <property type="protein sequence ID" value="EMD40233.1"/>
    <property type="molecule type" value="Genomic_DNA"/>
</dbReference>
<dbReference type="InterPro" id="IPR038254">
    <property type="entry name" value="KIN17_WH-like_sf"/>
</dbReference>
<feature type="compositionally biased region" description="Basic and acidic residues" evidence="5">
    <location>
        <begin position="194"/>
        <end position="203"/>
    </location>
</feature>
<dbReference type="GO" id="GO:0003690">
    <property type="term" value="F:double-stranded DNA binding"/>
    <property type="evidence" value="ECO:0007669"/>
    <property type="project" value="TreeGrafter"/>
</dbReference>
<feature type="compositionally biased region" description="Polar residues" evidence="5">
    <location>
        <begin position="257"/>
        <end position="268"/>
    </location>
</feature>
<dbReference type="PANTHER" id="PTHR12805:SF0">
    <property type="entry name" value="DNA_RNA-BINDING PROTEIN KIN17"/>
    <property type="match status" value="1"/>
</dbReference>
<evidence type="ECO:0000256" key="5">
    <source>
        <dbReference type="SAM" id="MobiDB-lite"/>
    </source>
</evidence>